<keyword evidence="2" id="KW-1003">Cell membrane</keyword>
<evidence type="ECO:0000256" key="2">
    <source>
        <dbReference type="ARBA" id="ARBA00022475"/>
    </source>
</evidence>
<evidence type="ECO:0000256" key="4">
    <source>
        <dbReference type="ARBA" id="ARBA00022989"/>
    </source>
</evidence>
<dbReference type="Proteomes" id="UP000321291">
    <property type="component" value="Chromosome"/>
</dbReference>
<evidence type="ECO:0000313" key="8">
    <source>
        <dbReference type="Proteomes" id="UP000321291"/>
    </source>
</evidence>
<feature type="transmembrane region" description="Helical" evidence="6">
    <location>
        <begin position="400"/>
        <end position="421"/>
    </location>
</feature>
<evidence type="ECO:0000256" key="1">
    <source>
        <dbReference type="ARBA" id="ARBA00004651"/>
    </source>
</evidence>
<keyword evidence="4 6" id="KW-1133">Transmembrane helix</keyword>
<protein>
    <submittedName>
        <fullName evidence="7">Polysaccharide biosynthesis protein</fullName>
    </submittedName>
</protein>
<organism evidence="7 8">
    <name type="scientific">Arachidicoccus ginsenosidivorans</name>
    <dbReference type="NCBI Taxonomy" id="496057"/>
    <lineage>
        <taxon>Bacteria</taxon>
        <taxon>Pseudomonadati</taxon>
        <taxon>Bacteroidota</taxon>
        <taxon>Chitinophagia</taxon>
        <taxon>Chitinophagales</taxon>
        <taxon>Chitinophagaceae</taxon>
        <taxon>Arachidicoccus</taxon>
    </lineage>
</organism>
<dbReference type="PANTHER" id="PTHR30250:SF26">
    <property type="entry name" value="PSMA PROTEIN"/>
    <property type="match status" value="1"/>
</dbReference>
<dbReference type="PANTHER" id="PTHR30250">
    <property type="entry name" value="PST FAMILY PREDICTED COLANIC ACID TRANSPORTER"/>
    <property type="match status" value="1"/>
</dbReference>
<feature type="transmembrane region" description="Helical" evidence="6">
    <location>
        <begin position="433"/>
        <end position="453"/>
    </location>
</feature>
<feature type="transmembrane region" description="Helical" evidence="6">
    <location>
        <begin position="465"/>
        <end position="487"/>
    </location>
</feature>
<dbReference type="EMBL" id="CP042434">
    <property type="protein sequence ID" value="QEC73920.1"/>
    <property type="molecule type" value="Genomic_DNA"/>
</dbReference>
<feature type="transmembrane region" description="Helical" evidence="6">
    <location>
        <begin position="338"/>
        <end position="355"/>
    </location>
</feature>
<proteinExistence type="predicted"/>
<keyword evidence="5 6" id="KW-0472">Membrane</keyword>
<feature type="transmembrane region" description="Helical" evidence="6">
    <location>
        <begin position="185"/>
        <end position="207"/>
    </location>
</feature>
<feature type="transmembrane region" description="Helical" evidence="6">
    <location>
        <begin position="124"/>
        <end position="145"/>
    </location>
</feature>
<dbReference type="KEGG" id="agi:FSB73_21895"/>
<feature type="transmembrane region" description="Helical" evidence="6">
    <location>
        <begin position="38"/>
        <end position="57"/>
    </location>
</feature>
<evidence type="ECO:0000256" key="3">
    <source>
        <dbReference type="ARBA" id="ARBA00022692"/>
    </source>
</evidence>
<comment type="subcellular location">
    <subcellularLocation>
        <location evidence="1">Cell membrane</location>
        <topology evidence="1">Multi-pass membrane protein</topology>
    </subcellularLocation>
</comment>
<keyword evidence="3 6" id="KW-0812">Transmembrane</keyword>
<dbReference type="GO" id="GO:0005886">
    <property type="term" value="C:plasma membrane"/>
    <property type="evidence" value="ECO:0007669"/>
    <property type="project" value="UniProtKB-SubCell"/>
</dbReference>
<evidence type="ECO:0000256" key="6">
    <source>
        <dbReference type="SAM" id="Phobius"/>
    </source>
</evidence>
<name>A0A5B8VR14_9BACT</name>
<reference evidence="7 8" key="1">
    <citation type="journal article" date="2017" name="Int. J. Syst. Evol. Microbiol.">
        <title>Arachidicoccus ginsenosidivorans sp. nov., with ginsenoside-converting activity isolated from ginseng cultivating soil.</title>
        <authorList>
            <person name="Siddiqi M.Z."/>
            <person name="Aslam Z."/>
            <person name="Im W.T."/>
        </authorList>
    </citation>
    <scope>NUCLEOTIDE SEQUENCE [LARGE SCALE GENOMIC DNA]</scope>
    <source>
        <strain evidence="7 8">Gsoil 809</strain>
    </source>
</reference>
<feature type="transmembrane region" description="Helical" evidence="6">
    <location>
        <begin position="157"/>
        <end position="179"/>
    </location>
</feature>
<evidence type="ECO:0000256" key="5">
    <source>
        <dbReference type="ARBA" id="ARBA00023136"/>
    </source>
</evidence>
<dbReference type="InterPro" id="IPR050833">
    <property type="entry name" value="Poly_Biosynth_Transport"/>
</dbReference>
<feature type="transmembrane region" description="Helical" evidence="6">
    <location>
        <begin position="12"/>
        <end position="32"/>
    </location>
</feature>
<keyword evidence="8" id="KW-1185">Reference proteome</keyword>
<dbReference type="AlphaFoldDB" id="A0A5B8VR14"/>
<sequence length="514" mass="58024">MGGSRKIVKNTGFLYLRMGVMIGITFFTSRILLKTLGINDFGLFSVIVGIVGMLASLRGSFSSSIQRFLNYEMGMEAKDNLRRIYSMGVNIHILISLVFIVITETVGLWFLNYRLVIPPERLSAANWIFQFAIASSVVTIMTIPQDAVIIANQKMKIYAYITILEAALKLGTVLLLPYFGMDRLILYSFFILAVSFLIRLVTSVYCIRTFDICKYRFFWDKTLFKQLGTFAGWNFLGTSAYSLTTEGLNIILNLFGGPVANAARGVSHQIRIALGLFNMNIQLASSPHLTELYAKKELKRFEALFCSISKLAFFIMALLCLPILFYTKFLLGVWLYEVPDYTVVFTQLTLVFVMIRTFHYPIDMIIKAAGDIKHYQILECFTLLIPLPVSYFLLKYGYPLYTAFIVVAFFELINLVLILRIAGRIAKIDLGQYLKTVILPVIFVLGVNIGVGYLVSRSYGPGSIIYNILAILCISIISCLVTWMGGLNIKEKHFARNFIQKALTRVGVIRLSSS</sequence>
<feature type="transmembrane region" description="Helical" evidence="6">
    <location>
        <begin position="91"/>
        <end position="112"/>
    </location>
</feature>
<feature type="transmembrane region" description="Helical" evidence="6">
    <location>
        <begin position="375"/>
        <end position="394"/>
    </location>
</feature>
<gene>
    <name evidence="7" type="ORF">FSB73_21895</name>
</gene>
<evidence type="ECO:0000313" key="7">
    <source>
        <dbReference type="EMBL" id="QEC73920.1"/>
    </source>
</evidence>
<feature type="transmembrane region" description="Helical" evidence="6">
    <location>
        <begin position="303"/>
        <end position="326"/>
    </location>
</feature>
<accession>A0A5B8VR14</accession>